<feature type="domain" description="C2H2-type" evidence="2">
    <location>
        <begin position="16"/>
        <end position="39"/>
    </location>
</feature>
<dbReference type="AlphaFoldDB" id="A0A0D0ARI6"/>
<keyword evidence="4" id="KW-1185">Reference proteome</keyword>
<dbReference type="HOGENOM" id="CLU_006344_7_1_1"/>
<sequence length="160" mass="18133">MPMSTHRDHSALQIPCGYLHCEHHFKTQAGRKKHWNTSHPIFKPASPTRLYTPTGEDEPEEQRNDLLAGHDDFPAGHDNLDTEFWGAGDRLYCNHHPKLNACPCDATGQFLEDGAPLTPPPSKSPDDWTPYQNHVEFETAEFLYTRNQMSAGDINILLDL</sequence>
<protein>
    <recommendedName>
        <fullName evidence="2">C2H2-type domain-containing protein</fullName>
    </recommendedName>
</protein>
<feature type="region of interest" description="Disordered" evidence="1">
    <location>
        <begin position="32"/>
        <end position="62"/>
    </location>
</feature>
<evidence type="ECO:0000313" key="3">
    <source>
        <dbReference type="EMBL" id="KIK34573.1"/>
    </source>
</evidence>
<reference evidence="4" key="2">
    <citation type="submission" date="2015-01" db="EMBL/GenBank/DDBJ databases">
        <title>Evolutionary Origins and Diversification of the Mycorrhizal Mutualists.</title>
        <authorList>
            <consortium name="DOE Joint Genome Institute"/>
            <consortium name="Mycorrhizal Genomics Consortium"/>
            <person name="Kohler A."/>
            <person name="Kuo A."/>
            <person name="Nagy L.G."/>
            <person name="Floudas D."/>
            <person name="Copeland A."/>
            <person name="Barry K.W."/>
            <person name="Cichocki N."/>
            <person name="Veneault-Fourrey C."/>
            <person name="LaButti K."/>
            <person name="Lindquist E.A."/>
            <person name="Lipzen A."/>
            <person name="Lundell T."/>
            <person name="Morin E."/>
            <person name="Murat C."/>
            <person name="Riley R."/>
            <person name="Ohm R."/>
            <person name="Sun H."/>
            <person name="Tunlid A."/>
            <person name="Henrissat B."/>
            <person name="Grigoriev I.V."/>
            <person name="Hibbett D.S."/>
            <person name="Martin F."/>
        </authorList>
    </citation>
    <scope>NUCLEOTIDE SEQUENCE [LARGE SCALE GENOMIC DNA]</scope>
    <source>
        <strain evidence="4">UH-Slu-Lm8-n1</strain>
    </source>
</reference>
<dbReference type="EMBL" id="KN835733">
    <property type="protein sequence ID" value="KIK34573.1"/>
    <property type="molecule type" value="Genomic_DNA"/>
</dbReference>
<dbReference type="InterPro" id="IPR013087">
    <property type="entry name" value="Znf_C2H2_type"/>
</dbReference>
<reference evidence="3 4" key="1">
    <citation type="submission" date="2014-04" db="EMBL/GenBank/DDBJ databases">
        <authorList>
            <consortium name="DOE Joint Genome Institute"/>
            <person name="Kuo A."/>
            <person name="Ruytinx J."/>
            <person name="Rineau F."/>
            <person name="Colpaert J."/>
            <person name="Kohler A."/>
            <person name="Nagy L.G."/>
            <person name="Floudas D."/>
            <person name="Copeland A."/>
            <person name="Barry K.W."/>
            <person name="Cichocki N."/>
            <person name="Veneault-Fourrey C."/>
            <person name="LaButti K."/>
            <person name="Lindquist E.A."/>
            <person name="Lipzen A."/>
            <person name="Lundell T."/>
            <person name="Morin E."/>
            <person name="Murat C."/>
            <person name="Sun H."/>
            <person name="Tunlid A."/>
            <person name="Henrissat B."/>
            <person name="Grigoriev I.V."/>
            <person name="Hibbett D.S."/>
            <person name="Martin F."/>
            <person name="Nordberg H.P."/>
            <person name="Cantor M.N."/>
            <person name="Hua S.X."/>
        </authorList>
    </citation>
    <scope>NUCLEOTIDE SEQUENCE [LARGE SCALE GENOMIC DNA]</scope>
    <source>
        <strain evidence="3 4">UH-Slu-Lm8-n1</strain>
    </source>
</reference>
<gene>
    <name evidence="3" type="ORF">CY34DRAFT_17621</name>
</gene>
<proteinExistence type="predicted"/>
<organism evidence="3 4">
    <name type="scientific">Suillus luteus UH-Slu-Lm8-n1</name>
    <dbReference type="NCBI Taxonomy" id="930992"/>
    <lineage>
        <taxon>Eukaryota</taxon>
        <taxon>Fungi</taxon>
        <taxon>Dikarya</taxon>
        <taxon>Basidiomycota</taxon>
        <taxon>Agaricomycotina</taxon>
        <taxon>Agaricomycetes</taxon>
        <taxon>Agaricomycetidae</taxon>
        <taxon>Boletales</taxon>
        <taxon>Suillineae</taxon>
        <taxon>Suillaceae</taxon>
        <taxon>Suillus</taxon>
    </lineage>
</organism>
<evidence type="ECO:0000313" key="4">
    <source>
        <dbReference type="Proteomes" id="UP000054485"/>
    </source>
</evidence>
<accession>A0A0D0ARI6</accession>
<dbReference type="PROSITE" id="PS00028">
    <property type="entry name" value="ZINC_FINGER_C2H2_1"/>
    <property type="match status" value="1"/>
</dbReference>
<name>A0A0D0ARI6_9AGAM</name>
<evidence type="ECO:0000256" key="1">
    <source>
        <dbReference type="SAM" id="MobiDB-lite"/>
    </source>
</evidence>
<dbReference type="Proteomes" id="UP000054485">
    <property type="component" value="Unassembled WGS sequence"/>
</dbReference>
<evidence type="ECO:0000259" key="2">
    <source>
        <dbReference type="PROSITE" id="PS00028"/>
    </source>
</evidence>
<dbReference type="InParanoid" id="A0A0D0ARI6"/>
<dbReference type="OrthoDB" id="2685596at2759"/>